<dbReference type="InterPro" id="IPR012341">
    <property type="entry name" value="6hp_glycosidase-like_sf"/>
</dbReference>
<dbReference type="Pfam" id="PF01532">
    <property type="entry name" value="Glyco_hydro_47"/>
    <property type="match status" value="1"/>
</dbReference>
<comment type="catalytic activity">
    <reaction evidence="9">
        <text>N(4)-(alpha-D-Man-(1-&gt;2)-alpha-D-Man-(1-&gt;2)-alpha-D-Man-(1-&gt;3)-[alpha-D-Man-(1-&gt;2)-alpha-D-Man-(1-&gt;3)-[alpha-D-Man-(1-&gt;2)-alpha-D-Man-(1-&gt;6)]-alpha-D-Man-(1-&gt;6)]-beta-D-Man-(1-&gt;4)-beta-D-GlcNAc-(1-&gt;4)-beta-D-GlcNAc)-L-asparaginyl-[protein] (N-glucan mannose isomer 9A1,2,3B1,2,3) + 4 H2O = N(4)-(alpha-D-Man-(1-&gt;3)-[alpha-D-Man-(1-&gt;3)-[alpha-D-Man-(1-&gt;6)]-alpha-D-Man-(1-&gt;6)]-beta-D-Man-(1-&gt;4)-beta-D-GlcNAc-(1-&gt;4)-beta-D-GlcNAc)-L-asparaginyl-[protein] (N-glucan mannose isomer 5A1,2) + 4 beta-D-mannose</text>
        <dbReference type="Rhea" id="RHEA:56008"/>
        <dbReference type="Rhea" id="RHEA-COMP:14356"/>
        <dbReference type="Rhea" id="RHEA-COMP:14367"/>
        <dbReference type="ChEBI" id="CHEBI:15377"/>
        <dbReference type="ChEBI" id="CHEBI:28563"/>
        <dbReference type="ChEBI" id="CHEBI:59087"/>
        <dbReference type="ChEBI" id="CHEBI:139493"/>
        <dbReference type="EC" id="3.2.1.113"/>
    </reaction>
</comment>
<gene>
    <name evidence="14" type="ORF">H4219_003019</name>
</gene>
<keyword evidence="7" id="KW-1015">Disulfide bond</keyword>
<keyword evidence="4 11" id="KW-0479">Metal-binding</keyword>
<dbReference type="AlphaFoldDB" id="A0A9W8A5D9"/>
<evidence type="ECO:0000256" key="9">
    <source>
        <dbReference type="ARBA" id="ARBA00048605"/>
    </source>
</evidence>
<feature type="active site" description="Proton donor" evidence="10">
    <location>
        <position position="413"/>
    </location>
</feature>
<reference evidence="14" key="1">
    <citation type="submission" date="2022-07" db="EMBL/GenBank/DDBJ databases">
        <title>Phylogenomic reconstructions and comparative analyses of Kickxellomycotina fungi.</title>
        <authorList>
            <person name="Reynolds N.K."/>
            <person name="Stajich J.E."/>
            <person name="Barry K."/>
            <person name="Grigoriev I.V."/>
            <person name="Crous P."/>
            <person name="Smith M.E."/>
        </authorList>
    </citation>
    <scope>NUCLEOTIDE SEQUENCE</scope>
    <source>
        <strain evidence="14">NBRC 100468</strain>
    </source>
</reference>
<dbReference type="EC" id="3.2.1.-" evidence="12"/>
<dbReference type="GO" id="GO:0004571">
    <property type="term" value="F:mannosyl-oligosaccharide 1,2-alpha-mannosidase activity"/>
    <property type="evidence" value="ECO:0007669"/>
    <property type="project" value="UniProtKB-EC"/>
</dbReference>
<accession>A0A9W8A5D9</accession>
<dbReference type="PRINTS" id="PR00747">
    <property type="entry name" value="GLYHDRLASE47"/>
</dbReference>
<evidence type="ECO:0000256" key="11">
    <source>
        <dbReference type="PIRSR" id="PIRSR601382-2"/>
    </source>
</evidence>
<evidence type="ECO:0000256" key="8">
    <source>
        <dbReference type="ARBA" id="ARBA00047669"/>
    </source>
</evidence>
<dbReference type="GO" id="GO:0016020">
    <property type="term" value="C:membrane"/>
    <property type="evidence" value="ECO:0007669"/>
    <property type="project" value="InterPro"/>
</dbReference>
<dbReference type="InterPro" id="IPR050749">
    <property type="entry name" value="Glycosyl_Hydrolase_47"/>
</dbReference>
<proteinExistence type="inferred from homology"/>
<keyword evidence="13" id="KW-0812">Transmembrane</keyword>
<dbReference type="OrthoDB" id="8118055at2759"/>
<evidence type="ECO:0000256" key="5">
    <source>
        <dbReference type="ARBA" id="ARBA00022801"/>
    </source>
</evidence>
<evidence type="ECO:0000256" key="12">
    <source>
        <dbReference type="RuleBase" id="RU361193"/>
    </source>
</evidence>
<keyword evidence="6 11" id="KW-0106">Calcium</keyword>
<dbReference type="GO" id="GO:0036503">
    <property type="term" value="P:ERAD pathway"/>
    <property type="evidence" value="ECO:0007669"/>
    <property type="project" value="UniProtKB-ARBA"/>
</dbReference>
<keyword evidence="5 12" id="KW-0378">Hydrolase</keyword>
<feature type="active site" evidence="10">
    <location>
        <position position="464"/>
    </location>
</feature>
<dbReference type="Gene3D" id="1.50.10.10">
    <property type="match status" value="1"/>
</dbReference>
<dbReference type="PANTHER" id="PTHR11742">
    <property type="entry name" value="MANNOSYL-OLIGOSACCHARIDE ALPHA-1,2-MANNOSIDASE-RELATED"/>
    <property type="match status" value="1"/>
</dbReference>
<keyword evidence="13" id="KW-0472">Membrane</keyword>
<evidence type="ECO:0000256" key="1">
    <source>
        <dbReference type="ARBA" id="ARBA00001913"/>
    </source>
</evidence>
<dbReference type="SUPFAM" id="SSF48225">
    <property type="entry name" value="Seven-hairpin glycosidases"/>
    <property type="match status" value="1"/>
</dbReference>
<comment type="similarity">
    <text evidence="3 12">Belongs to the glycosyl hydrolase 47 family.</text>
</comment>
<evidence type="ECO:0000256" key="7">
    <source>
        <dbReference type="ARBA" id="ARBA00023157"/>
    </source>
</evidence>
<evidence type="ECO:0000256" key="2">
    <source>
        <dbReference type="ARBA" id="ARBA00004922"/>
    </source>
</evidence>
<protein>
    <recommendedName>
        <fullName evidence="12">alpha-1,2-Mannosidase</fullName>
        <ecNumber evidence="12">3.2.1.-</ecNumber>
    </recommendedName>
</protein>
<dbReference type="InterPro" id="IPR036026">
    <property type="entry name" value="Seven-hairpin_glycosidases"/>
</dbReference>
<comment type="caution">
    <text evidence="14">The sequence shown here is derived from an EMBL/GenBank/DDBJ whole genome shotgun (WGS) entry which is preliminary data.</text>
</comment>
<keyword evidence="13" id="KW-1133">Transmembrane helix</keyword>
<keyword evidence="15" id="KW-1185">Reference proteome</keyword>
<evidence type="ECO:0000256" key="4">
    <source>
        <dbReference type="ARBA" id="ARBA00022723"/>
    </source>
</evidence>
<feature type="active site" evidence="10">
    <location>
        <position position="303"/>
    </location>
</feature>
<evidence type="ECO:0000313" key="14">
    <source>
        <dbReference type="EMBL" id="KAJ1917765.1"/>
    </source>
</evidence>
<dbReference type="Proteomes" id="UP001150538">
    <property type="component" value="Unassembled WGS sequence"/>
</dbReference>
<evidence type="ECO:0000256" key="6">
    <source>
        <dbReference type="ARBA" id="ARBA00022837"/>
    </source>
</evidence>
<dbReference type="PANTHER" id="PTHR11742:SF55">
    <property type="entry name" value="ENDOPLASMIC RETICULUM MANNOSYL-OLIGOSACCHARIDE 1,2-ALPHA-MANNOSIDASE"/>
    <property type="match status" value="1"/>
</dbReference>
<dbReference type="InterPro" id="IPR001382">
    <property type="entry name" value="Glyco_hydro_47"/>
</dbReference>
<comment type="cofactor">
    <cofactor evidence="1 11">
        <name>Ca(2+)</name>
        <dbReference type="ChEBI" id="CHEBI:29108"/>
    </cofactor>
</comment>
<dbReference type="GO" id="GO:0005509">
    <property type="term" value="F:calcium ion binding"/>
    <property type="evidence" value="ECO:0007669"/>
    <property type="project" value="InterPro"/>
</dbReference>
<organism evidence="14 15">
    <name type="scientific">Mycoemilia scoparia</name>
    <dbReference type="NCBI Taxonomy" id="417184"/>
    <lineage>
        <taxon>Eukaryota</taxon>
        <taxon>Fungi</taxon>
        <taxon>Fungi incertae sedis</taxon>
        <taxon>Zoopagomycota</taxon>
        <taxon>Kickxellomycotina</taxon>
        <taxon>Kickxellomycetes</taxon>
        <taxon>Kickxellales</taxon>
        <taxon>Kickxellaceae</taxon>
        <taxon>Mycoemilia</taxon>
    </lineage>
</organism>
<dbReference type="GO" id="GO:0005783">
    <property type="term" value="C:endoplasmic reticulum"/>
    <property type="evidence" value="ECO:0007669"/>
    <property type="project" value="TreeGrafter"/>
</dbReference>
<feature type="binding site" evidence="11">
    <location>
        <position position="552"/>
    </location>
    <ligand>
        <name>Ca(2+)</name>
        <dbReference type="ChEBI" id="CHEBI:29108"/>
    </ligand>
</feature>
<keyword evidence="12" id="KW-0326">Glycosidase</keyword>
<dbReference type="EMBL" id="JANBPU010000062">
    <property type="protein sequence ID" value="KAJ1917765.1"/>
    <property type="molecule type" value="Genomic_DNA"/>
</dbReference>
<sequence length="562" mass="64454">MYEPVPGSSEAGAQAHLFKLRRIFRHAMRSKRAVLLITVCSIILFTVVFYSFHSNTPKPSEIPVFPKHPLADPNPLPDSEDALTKINEKRREDVRVAMMHAWKGYKQQAFGKDEVFPKSGNSNNKWGGWAVTLLDALDTLHIMGLTEDFKEARDYALKIDFNHTVADVPDVTFFEMVIRALGGLLGAYELSNDAQLLMKAKEVGDVLAVGFDTPSGIPYQKVNVNGSKATFSPAVCIADIGSVQLEYQKLSELTKDPSYREKAQKIVDFLDKAKKPYPGLYYTWYSFMEEEFNGIISLGATADSWYEYMIKQYILNGKRIDQYRRMYIEFVESAKQKMIFPLHSDPSMVYAGILSENDLEPVGHFHHLASFIPGMLALGAKELDRPEDLELAKKMMKLCYMLYANSATGLSPELVIFPTNGEKDQHEIKHSFRKLFGYSLETPLDYDQKYGYYTVNTNYGLRPETVESLMYLYRITGDKMYQEWGWNIFQSIQKYTKTTYGYAAYDDVMDTDPSYAQNDQMESFFFAETLKYLYLLFSPKDFISLDEFVFNTEAHPFRKITS</sequence>
<evidence type="ECO:0000313" key="15">
    <source>
        <dbReference type="Proteomes" id="UP001150538"/>
    </source>
</evidence>
<comment type="catalytic activity">
    <reaction evidence="8">
        <text>N(4)-(alpha-D-Man-(1-&gt;2)-alpha-D-Man-(1-&gt;2)-alpha-D-Man-(1-&gt;3)-[alpha-D-Man-(1-&gt;3)-[alpha-D-Man-(1-&gt;2)-alpha-D-Man-(1-&gt;6)]-alpha-D-Man-(1-&gt;6)]-beta-D-Man-(1-&gt;4)-beta-D-GlcNAc-(1-&gt;4)-beta-D-GlcNAc)-L-asparaginyl-[protein] (N-glucan mannose isomer 8A1,2,3B1,3) + 3 H2O = N(4)-(alpha-D-Man-(1-&gt;3)-[alpha-D-Man-(1-&gt;3)-[alpha-D-Man-(1-&gt;6)]-alpha-D-Man-(1-&gt;6)]-beta-D-Man-(1-&gt;4)-beta-D-GlcNAc-(1-&gt;4)-beta-D-GlcNAc)-L-asparaginyl-[protein] (N-glucan mannose isomer 5A1,2) + 3 beta-D-mannose</text>
        <dbReference type="Rhea" id="RHEA:56028"/>
        <dbReference type="Rhea" id="RHEA-COMP:14358"/>
        <dbReference type="Rhea" id="RHEA-COMP:14367"/>
        <dbReference type="ChEBI" id="CHEBI:15377"/>
        <dbReference type="ChEBI" id="CHEBI:28563"/>
        <dbReference type="ChEBI" id="CHEBI:59087"/>
        <dbReference type="ChEBI" id="CHEBI:60628"/>
        <dbReference type="EC" id="3.2.1.113"/>
    </reaction>
</comment>
<evidence type="ECO:0000256" key="10">
    <source>
        <dbReference type="PIRSR" id="PIRSR601382-1"/>
    </source>
</evidence>
<feature type="active site" description="Proton donor" evidence="10">
    <location>
        <position position="175"/>
    </location>
</feature>
<name>A0A9W8A5D9_9FUNG</name>
<dbReference type="GO" id="GO:0005975">
    <property type="term" value="P:carbohydrate metabolic process"/>
    <property type="evidence" value="ECO:0007669"/>
    <property type="project" value="InterPro"/>
</dbReference>
<evidence type="ECO:0000256" key="3">
    <source>
        <dbReference type="ARBA" id="ARBA00007658"/>
    </source>
</evidence>
<comment type="pathway">
    <text evidence="2">Protein modification; protein glycosylation.</text>
</comment>
<evidence type="ECO:0000256" key="13">
    <source>
        <dbReference type="SAM" id="Phobius"/>
    </source>
</evidence>
<feature type="transmembrane region" description="Helical" evidence="13">
    <location>
        <begin position="33"/>
        <end position="52"/>
    </location>
</feature>